<dbReference type="Gene3D" id="3.40.50.1000">
    <property type="entry name" value="HAD superfamily/HAD-like"/>
    <property type="match status" value="2"/>
</dbReference>
<dbReference type="SUPFAM" id="SSF56784">
    <property type="entry name" value="HAD-like"/>
    <property type="match status" value="1"/>
</dbReference>
<evidence type="ECO:0000256" key="6">
    <source>
        <dbReference type="PIRNR" id="PIRNR000915"/>
    </source>
</evidence>
<comment type="similarity">
    <text evidence="2 6">Belongs to the HAD-like hydrolase superfamily. NagD family.</text>
</comment>
<dbReference type="NCBIfam" id="TIGR01460">
    <property type="entry name" value="HAD-SF-IIA"/>
    <property type="match status" value="1"/>
</dbReference>
<accession>A0ABT9WWN7</accession>
<dbReference type="RefSeq" id="WP_307231950.1">
    <property type="nucleotide sequence ID" value="NZ_JAUSTT010000026.1"/>
</dbReference>
<dbReference type="NCBIfam" id="TIGR01549">
    <property type="entry name" value="HAD-SF-IA-v1"/>
    <property type="match status" value="1"/>
</dbReference>
<dbReference type="InterPro" id="IPR006354">
    <property type="entry name" value="HAD-SF_hydro_IIA_hyp1"/>
</dbReference>
<dbReference type="PANTHER" id="PTHR19288:SF46">
    <property type="entry name" value="HALOACID DEHALOGENASE-LIKE HYDROLASE DOMAIN-CONTAINING PROTEIN 2"/>
    <property type="match status" value="1"/>
</dbReference>
<proteinExistence type="inferred from homology"/>
<comment type="caution">
    <text evidence="7">The sequence shown here is derived from an EMBL/GenBank/DDBJ whole genome shotgun (WGS) entry which is preliminary data.</text>
</comment>
<dbReference type="EC" id="3.1.3.-" evidence="6"/>
<evidence type="ECO:0000256" key="4">
    <source>
        <dbReference type="ARBA" id="ARBA00022801"/>
    </source>
</evidence>
<organism evidence="7 8">
    <name type="scientific">Bacillus chungangensis</name>
    <dbReference type="NCBI Taxonomy" id="587633"/>
    <lineage>
        <taxon>Bacteria</taxon>
        <taxon>Bacillati</taxon>
        <taxon>Bacillota</taxon>
        <taxon>Bacilli</taxon>
        <taxon>Bacillales</taxon>
        <taxon>Bacillaceae</taxon>
        <taxon>Bacillus</taxon>
    </lineage>
</organism>
<evidence type="ECO:0000313" key="8">
    <source>
        <dbReference type="Proteomes" id="UP001223586"/>
    </source>
</evidence>
<comment type="function">
    <text evidence="6">Catalyzes the dephosphorylation of 2-6 carbon acid sugars in vitro.</text>
</comment>
<dbReference type="SFLD" id="SFLDS00003">
    <property type="entry name" value="Haloacid_Dehalogenase"/>
    <property type="match status" value="1"/>
</dbReference>
<evidence type="ECO:0000256" key="3">
    <source>
        <dbReference type="ARBA" id="ARBA00022723"/>
    </source>
</evidence>
<evidence type="ECO:0000256" key="5">
    <source>
        <dbReference type="ARBA" id="ARBA00022842"/>
    </source>
</evidence>
<evidence type="ECO:0000313" key="7">
    <source>
        <dbReference type="EMBL" id="MDQ0177715.1"/>
    </source>
</evidence>
<dbReference type="Proteomes" id="UP001223586">
    <property type="component" value="Unassembled WGS sequence"/>
</dbReference>
<evidence type="ECO:0000256" key="2">
    <source>
        <dbReference type="ARBA" id="ARBA00006696"/>
    </source>
</evidence>
<keyword evidence="3 6" id="KW-0479">Metal-binding</keyword>
<dbReference type="GO" id="GO:0016787">
    <property type="term" value="F:hydrolase activity"/>
    <property type="evidence" value="ECO:0007669"/>
    <property type="project" value="UniProtKB-KW"/>
</dbReference>
<dbReference type="PIRSF" id="PIRSF000915">
    <property type="entry name" value="PGP-type_phosphatase"/>
    <property type="match status" value="1"/>
</dbReference>
<dbReference type="NCBIfam" id="TIGR01457">
    <property type="entry name" value="HAD-SF-IIA-hyp2"/>
    <property type="match status" value="1"/>
</dbReference>
<dbReference type="EMBL" id="JAUSTT010000026">
    <property type="protein sequence ID" value="MDQ0177715.1"/>
    <property type="molecule type" value="Genomic_DNA"/>
</dbReference>
<comment type="cofactor">
    <cofactor evidence="1 6">
        <name>Mg(2+)</name>
        <dbReference type="ChEBI" id="CHEBI:18420"/>
    </cofactor>
</comment>
<dbReference type="SFLD" id="SFLDG01139">
    <property type="entry name" value="C2.A:_Pyridoxal_Phosphate_Phos"/>
    <property type="match status" value="1"/>
</dbReference>
<name>A0ABT9WWN7_9BACI</name>
<dbReference type="Pfam" id="PF13344">
    <property type="entry name" value="Hydrolase_6"/>
    <property type="match status" value="1"/>
</dbReference>
<dbReference type="CDD" id="cd07530">
    <property type="entry name" value="HAD_Pase_UmpH-like"/>
    <property type="match status" value="1"/>
</dbReference>
<evidence type="ECO:0000256" key="1">
    <source>
        <dbReference type="ARBA" id="ARBA00001946"/>
    </source>
</evidence>
<dbReference type="InterPro" id="IPR006439">
    <property type="entry name" value="HAD-SF_hydro_IA"/>
</dbReference>
<dbReference type="InterPro" id="IPR036412">
    <property type="entry name" value="HAD-like_sf"/>
</dbReference>
<dbReference type="PANTHER" id="PTHR19288">
    <property type="entry name" value="4-NITROPHENYLPHOSPHATASE-RELATED"/>
    <property type="match status" value="1"/>
</dbReference>
<protein>
    <recommendedName>
        <fullName evidence="6">Acid sugar phosphatase</fullName>
        <ecNumber evidence="6">3.1.3.-</ecNumber>
    </recommendedName>
</protein>
<keyword evidence="5 6" id="KW-0460">Magnesium</keyword>
<keyword evidence="4 7" id="KW-0378">Hydrolase</keyword>
<sequence>MKVYDGYLIDLDGTMYRGTEKIAAACTFVQRLQQENIPYLFVTNNSSQTPEQVATKLQTFDIPATEDQVFTSSLATANYLSERKTKASVFAIGEGGLFKALQTKGFVFVEESPDFVVVGIDKELTYEKLTTACLCVRAGADLIATNGDLAIPTERGMIPGNGSIIAAISASTQTIPTFIGKPEPILMEQALKKLGVPKEKTLMIGDNYDTDIKAGIQAGIDTLLVHTGVTSKTVLMEKKIQPTYSLDSLSDLWPLVHN</sequence>
<keyword evidence="8" id="KW-1185">Reference proteome</keyword>
<gene>
    <name evidence="7" type="ORF">J2S08_003596</name>
</gene>
<reference evidence="7 8" key="1">
    <citation type="submission" date="2023-07" db="EMBL/GenBank/DDBJ databases">
        <title>Genomic Encyclopedia of Type Strains, Phase IV (KMG-IV): sequencing the most valuable type-strain genomes for metagenomic binning, comparative biology and taxonomic classification.</title>
        <authorList>
            <person name="Goeker M."/>
        </authorList>
    </citation>
    <scope>NUCLEOTIDE SEQUENCE [LARGE SCALE GENOMIC DNA]</scope>
    <source>
        <strain evidence="7 8">DSM 23837</strain>
    </source>
</reference>
<dbReference type="Pfam" id="PF13242">
    <property type="entry name" value="Hydrolase_like"/>
    <property type="match status" value="1"/>
</dbReference>
<dbReference type="InterPro" id="IPR023214">
    <property type="entry name" value="HAD_sf"/>
</dbReference>
<dbReference type="InterPro" id="IPR006357">
    <property type="entry name" value="HAD-SF_hydro_IIA"/>
</dbReference>